<evidence type="ECO:0000256" key="3">
    <source>
        <dbReference type="ARBA" id="ARBA00030757"/>
    </source>
</evidence>
<dbReference type="RefSeq" id="WP_075066899.1">
    <property type="nucleotide sequence ID" value="NZ_LKAJ02000001.1"/>
</dbReference>
<reference evidence="5" key="3">
    <citation type="submission" date="2021-06" db="EMBL/GenBank/DDBJ databases">
        <title>Genomic Description and Analysis of Intracellular Bacteria, Candidatus Berkiella cookevillensis and Candidatus Berkiella aquae.</title>
        <authorList>
            <person name="Kidane D.T."/>
            <person name="Mehari Y.T."/>
            <person name="Rice F.C."/>
            <person name="Arivett B.A."/>
            <person name="Farone A.L."/>
            <person name="Berk S.G."/>
            <person name="Farone M.B."/>
        </authorList>
    </citation>
    <scope>NUCLEOTIDE SEQUENCE</scope>
    <source>
        <strain evidence="5">HT99</strain>
    </source>
</reference>
<evidence type="ECO:0000256" key="2">
    <source>
        <dbReference type="ARBA" id="ARBA00013346"/>
    </source>
</evidence>
<reference evidence="5" key="2">
    <citation type="journal article" date="2016" name="Genome Announc.">
        <title>Draft Genome Sequences of Two Novel Amoeba-Resistant Intranuclear Bacteria, 'Candidatus Berkiella cookevillensis' and 'Candidatus Berkiella aquae'.</title>
        <authorList>
            <person name="Mehari Y.T."/>
            <person name="Arivett B.A."/>
            <person name="Farone A.L."/>
            <person name="Gunderson J.H."/>
            <person name="Farone M.B."/>
        </authorList>
    </citation>
    <scope>NUCLEOTIDE SEQUENCE</scope>
    <source>
        <strain evidence="5">HT99</strain>
    </source>
</reference>
<organism evidence="4">
    <name type="scientific">Candidatus Berkiella aquae</name>
    <dbReference type="NCBI Taxonomy" id="295108"/>
    <lineage>
        <taxon>Bacteria</taxon>
        <taxon>Pseudomonadati</taxon>
        <taxon>Pseudomonadota</taxon>
        <taxon>Gammaproteobacteria</taxon>
        <taxon>Candidatus Berkiellales</taxon>
        <taxon>Candidatus Berkiellaceae</taxon>
        <taxon>Candidatus Berkiella</taxon>
    </lineage>
</organism>
<protein>
    <recommendedName>
        <fullName evidence="2">Protein-L-isoaspartate O-methyltransferase</fullName>
    </recommendedName>
    <alternativeName>
        <fullName evidence="3">Protein L-isoaspartyl methyltransferase</fullName>
    </alternativeName>
</protein>
<name>A0A0Q9YIV5_9GAMM</name>
<dbReference type="SUPFAM" id="SSF53335">
    <property type="entry name" value="S-adenosyl-L-methionine-dependent methyltransferases"/>
    <property type="match status" value="1"/>
</dbReference>
<comment type="caution">
    <text evidence="4">The sequence shown here is derived from an EMBL/GenBank/DDBJ whole genome shotgun (WGS) entry which is preliminary data.</text>
</comment>
<gene>
    <name evidence="4" type="primary">pcm_2</name>
    <name evidence="5" type="ORF">HT99x_001785</name>
    <name evidence="4" type="ORF">HT99x_02274</name>
</gene>
<dbReference type="PANTHER" id="PTHR11579">
    <property type="entry name" value="PROTEIN-L-ISOASPARTATE O-METHYLTRANSFERASE"/>
    <property type="match status" value="1"/>
</dbReference>
<keyword evidence="6" id="KW-1185">Reference proteome</keyword>
<accession>A0A0Q9YIV5</accession>
<reference evidence="4" key="1">
    <citation type="submission" date="2015-09" db="EMBL/GenBank/DDBJ databases">
        <title>Draft Genome Sequences of Two Novel Amoeba-resistant Intranuclear Bacteria, Candidatus Berkiella cookevillensis and Candidatus Berkiella aquae.</title>
        <authorList>
            <person name="Mehari Y.T."/>
            <person name="Arivett B.A."/>
            <person name="Farone A.L."/>
            <person name="Gunderson J.H."/>
            <person name="Farone M.B."/>
        </authorList>
    </citation>
    <scope>NUCLEOTIDE SEQUENCE [LARGE SCALE GENOMIC DNA]</scope>
    <source>
        <strain evidence="4">HT99</strain>
    </source>
</reference>
<keyword evidence="4" id="KW-0808">Transferase</keyword>
<evidence type="ECO:0000313" key="6">
    <source>
        <dbReference type="Proteomes" id="UP000051497"/>
    </source>
</evidence>
<dbReference type="Proteomes" id="UP000051497">
    <property type="component" value="Unassembled WGS sequence"/>
</dbReference>
<dbReference type="InterPro" id="IPR029063">
    <property type="entry name" value="SAM-dependent_MTases_sf"/>
</dbReference>
<dbReference type="CDD" id="cd02440">
    <property type="entry name" value="AdoMet_MTases"/>
    <property type="match status" value="1"/>
</dbReference>
<dbReference type="STRING" id="295108.HT99x_02274"/>
<proteinExistence type="inferred from homology"/>
<dbReference type="AlphaFoldDB" id="A0A0Q9YIV5"/>
<sequence length="217" mass="23804">MNFMHARNNMVAQQIRPWQVFDEDVLTVMANIPRELFVPMEYQAVAYTDTDIPLGEGQTMLAPKVVGRALQAMAFSGTEKVLEIGTGTGYVTACLSQLAQSVVTVEIHEPLLAKAKQLLAQLNCHNVTPLHQDGVLGVDHLAPYDVIVITGSYPLGVPDAVCQQLKPNGRLFAICGQAPAMQAIKMAREQNAYRLTTLFETVVPSLIHASQPEKFQF</sequence>
<dbReference type="GO" id="GO:0032259">
    <property type="term" value="P:methylation"/>
    <property type="evidence" value="ECO:0007669"/>
    <property type="project" value="UniProtKB-KW"/>
</dbReference>
<dbReference type="GO" id="GO:0005737">
    <property type="term" value="C:cytoplasm"/>
    <property type="evidence" value="ECO:0007669"/>
    <property type="project" value="TreeGrafter"/>
</dbReference>
<dbReference type="PANTHER" id="PTHR11579:SF18">
    <property type="entry name" value="PROTEIN-L-ISOASPARTATE O-METHYLTRANSFERASE"/>
    <property type="match status" value="1"/>
</dbReference>
<comment type="similarity">
    <text evidence="1">Belongs to the methyltransferase superfamily. L-isoaspartyl/D-aspartyl protein methyltransferase family.</text>
</comment>
<evidence type="ECO:0000256" key="1">
    <source>
        <dbReference type="ARBA" id="ARBA00005369"/>
    </source>
</evidence>
<evidence type="ECO:0000313" key="5">
    <source>
        <dbReference type="EMBL" id="MCS5710152.1"/>
    </source>
</evidence>
<dbReference type="Pfam" id="PF01135">
    <property type="entry name" value="PCMT"/>
    <property type="match status" value="1"/>
</dbReference>
<dbReference type="InterPro" id="IPR000682">
    <property type="entry name" value="PCMT"/>
</dbReference>
<dbReference type="EMBL" id="LKAJ01000010">
    <property type="protein sequence ID" value="KRG20543.1"/>
    <property type="molecule type" value="Genomic_DNA"/>
</dbReference>
<dbReference type="Gene3D" id="3.40.50.150">
    <property type="entry name" value="Vaccinia Virus protein VP39"/>
    <property type="match status" value="1"/>
</dbReference>
<keyword evidence="4" id="KW-0489">Methyltransferase</keyword>
<dbReference type="GO" id="GO:0004719">
    <property type="term" value="F:protein-L-isoaspartate (D-aspartate) O-methyltransferase activity"/>
    <property type="evidence" value="ECO:0007669"/>
    <property type="project" value="InterPro"/>
</dbReference>
<dbReference type="EMBL" id="LKAJ02000001">
    <property type="protein sequence ID" value="MCS5710152.1"/>
    <property type="molecule type" value="Genomic_DNA"/>
</dbReference>
<evidence type="ECO:0000313" key="4">
    <source>
        <dbReference type="EMBL" id="KRG20543.1"/>
    </source>
</evidence>